<dbReference type="EMBL" id="FNOV01000005">
    <property type="protein sequence ID" value="SDY05765.1"/>
    <property type="molecule type" value="Genomic_DNA"/>
</dbReference>
<feature type="chain" id="PRO_5011513112" evidence="1">
    <location>
        <begin position="21"/>
        <end position="328"/>
    </location>
</feature>
<evidence type="ECO:0000313" key="2">
    <source>
        <dbReference type="EMBL" id="SDY05765.1"/>
    </source>
</evidence>
<organism evidence="2 3">
    <name type="scientific">Hymenobacter psychrophilus</name>
    <dbReference type="NCBI Taxonomy" id="651662"/>
    <lineage>
        <taxon>Bacteria</taxon>
        <taxon>Pseudomonadati</taxon>
        <taxon>Bacteroidota</taxon>
        <taxon>Cytophagia</taxon>
        <taxon>Cytophagales</taxon>
        <taxon>Hymenobacteraceae</taxon>
        <taxon>Hymenobacter</taxon>
    </lineage>
</organism>
<dbReference type="Proteomes" id="UP000199249">
    <property type="component" value="Unassembled WGS sequence"/>
</dbReference>
<keyword evidence="3" id="KW-1185">Reference proteome</keyword>
<dbReference type="AlphaFoldDB" id="A0A1H3GS28"/>
<dbReference type="STRING" id="651662.SAMN04488069_105138"/>
<feature type="signal peptide" evidence="1">
    <location>
        <begin position="1"/>
        <end position="20"/>
    </location>
</feature>
<dbReference type="RefSeq" id="WP_092739189.1">
    <property type="nucleotide sequence ID" value="NZ_FNOV01000005.1"/>
</dbReference>
<sequence>MKTTLFFLLATAGLPLLARAQSPTPLTNANFETWSNRNGVEAPTSWLTIDDALASEDIPPILLPRTVTKSSDAHGGSFAAQVQNQSIDLRNGPAVRRLALKGLPQRMLARRPQDQIDLPGLLLKGSISEDGELGGVPYTGRPTRLQFWYKLTGPAAAADSAIAGIILTRQFSPIAEVIEVLAPQSTYTLMDMPITYQSTQTPDSLQVAFVAGTAEAAGSTSRLFVDDVQLVGGTVTGTRNSVAAAALLVYPNPSTSGEFSLASLTDASLSTAPFTVTDATGRLVLRQPAAPARDARGRLVDLRAQQPGVYLLRLEAPAGPVVRKLVVQ</sequence>
<proteinExistence type="predicted"/>
<accession>A0A1H3GS28</accession>
<gene>
    <name evidence="2" type="ORF">SAMN04488069_105138</name>
</gene>
<evidence type="ECO:0000313" key="3">
    <source>
        <dbReference type="Proteomes" id="UP000199249"/>
    </source>
</evidence>
<dbReference type="NCBIfam" id="TIGR04183">
    <property type="entry name" value="Por_Secre_tail"/>
    <property type="match status" value="1"/>
</dbReference>
<reference evidence="3" key="1">
    <citation type="submission" date="2016-10" db="EMBL/GenBank/DDBJ databases">
        <authorList>
            <person name="Varghese N."/>
            <person name="Submissions S."/>
        </authorList>
    </citation>
    <scope>NUCLEOTIDE SEQUENCE [LARGE SCALE GENOMIC DNA]</scope>
    <source>
        <strain evidence="3">CGMCC 1.8975</strain>
    </source>
</reference>
<protein>
    <submittedName>
        <fullName evidence="2">Por secretion system C-terminal sorting domain-containing protein</fullName>
    </submittedName>
</protein>
<dbReference type="InterPro" id="IPR026444">
    <property type="entry name" value="Secre_tail"/>
</dbReference>
<keyword evidence="1" id="KW-0732">Signal</keyword>
<evidence type="ECO:0000256" key="1">
    <source>
        <dbReference type="SAM" id="SignalP"/>
    </source>
</evidence>
<dbReference type="OrthoDB" id="640949at2"/>
<name>A0A1H3GS28_9BACT</name>